<dbReference type="SUPFAM" id="SSF56801">
    <property type="entry name" value="Acetyl-CoA synthetase-like"/>
    <property type="match status" value="1"/>
</dbReference>
<accession>A0ABW7BZL2</accession>
<dbReference type="Pfam" id="PF00501">
    <property type="entry name" value="AMP-binding"/>
    <property type="match status" value="2"/>
</dbReference>
<evidence type="ECO:0000256" key="2">
    <source>
        <dbReference type="ARBA" id="ARBA00022598"/>
    </source>
</evidence>
<feature type="domain" description="AMP-binding enzyme C-terminal" evidence="5">
    <location>
        <begin position="694"/>
        <end position="767"/>
    </location>
</feature>
<evidence type="ECO:0000259" key="3">
    <source>
        <dbReference type="Pfam" id="PF00501"/>
    </source>
</evidence>
<dbReference type="PANTHER" id="PTHR45527:SF10">
    <property type="entry name" value="PYOCHELIN SYNTHASE PCHF"/>
    <property type="match status" value="1"/>
</dbReference>
<reference evidence="6 7" key="1">
    <citation type="submission" date="2024-10" db="EMBL/GenBank/DDBJ databases">
        <title>The Natural Products Discovery Center: Release of the First 8490 Sequenced Strains for Exploring Actinobacteria Biosynthetic Diversity.</title>
        <authorList>
            <person name="Kalkreuter E."/>
            <person name="Kautsar S.A."/>
            <person name="Yang D."/>
            <person name="Bader C.D."/>
            <person name="Teijaro C.N."/>
            <person name="Fluegel L."/>
            <person name="Davis C.M."/>
            <person name="Simpson J.R."/>
            <person name="Lauterbach L."/>
            <person name="Steele A.D."/>
            <person name="Gui C."/>
            <person name="Meng S."/>
            <person name="Li G."/>
            <person name="Viehrig K."/>
            <person name="Ye F."/>
            <person name="Su P."/>
            <person name="Kiefer A.F."/>
            <person name="Nichols A."/>
            <person name="Cepeda A.J."/>
            <person name="Yan W."/>
            <person name="Fan B."/>
            <person name="Jiang Y."/>
            <person name="Adhikari A."/>
            <person name="Zheng C.-J."/>
            <person name="Schuster L."/>
            <person name="Cowan T.M."/>
            <person name="Smanski M.J."/>
            <person name="Chevrette M.G."/>
            <person name="De Carvalho L.P.S."/>
            <person name="Shen B."/>
        </authorList>
    </citation>
    <scope>NUCLEOTIDE SEQUENCE [LARGE SCALE GENOMIC DNA]</scope>
    <source>
        <strain evidence="6 7">NPDC048229</strain>
    </source>
</reference>
<dbReference type="PANTHER" id="PTHR45527">
    <property type="entry name" value="NONRIBOSOMAL PEPTIDE SYNTHETASE"/>
    <property type="match status" value="1"/>
</dbReference>
<comment type="caution">
    <text evidence="6">The sequence shown here is derived from an EMBL/GenBank/DDBJ whole genome shotgun (WGS) entry which is preliminary data.</text>
</comment>
<evidence type="ECO:0000256" key="1">
    <source>
        <dbReference type="ARBA" id="ARBA00004924"/>
    </source>
</evidence>
<organism evidence="6 7">
    <name type="scientific">Streptomyces omiyaensis</name>
    <dbReference type="NCBI Taxonomy" id="68247"/>
    <lineage>
        <taxon>Bacteria</taxon>
        <taxon>Bacillati</taxon>
        <taxon>Actinomycetota</taxon>
        <taxon>Actinomycetes</taxon>
        <taxon>Kitasatosporales</taxon>
        <taxon>Streptomycetaceae</taxon>
        <taxon>Streptomyces</taxon>
    </lineage>
</organism>
<dbReference type="Gene3D" id="3.40.50.150">
    <property type="entry name" value="Vaccinia Virus protein VP39"/>
    <property type="match status" value="1"/>
</dbReference>
<dbReference type="InterPro" id="IPR042099">
    <property type="entry name" value="ANL_N_sf"/>
</dbReference>
<evidence type="ECO:0000313" key="6">
    <source>
        <dbReference type="EMBL" id="MFG3191581.1"/>
    </source>
</evidence>
<dbReference type="InterPro" id="IPR025110">
    <property type="entry name" value="AMP-bd_C"/>
</dbReference>
<dbReference type="Proteomes" id="UP001604282">
    <property type="component" value="Unassembled WGS sequence"/>
</dbReference>
<dbReference type="RefSeq" id="WP_392883454.1">
    <property type="nucleotide sequence ID" value="NZ_JBICZW010000013.1"/>
</dbReference>
<dbReference type="CDD" id="cd02440">
    <property type="entry name" value="AdoMet_MTases"/>
    <property type="match status" value="1"/>
</dbReference>
<dbReference type="InterPro" id="IPR010071">
    <property type="entry name" value="AA_adenyl_dom"/>
</dbReference>
<dbReference type="InterPro" id="IPR045851">
    <property type="entry name" value="AMP-bd_C_sf"/>
</dbReference>
<protein>
    <submittedName>
        <fullName evidence="6">Amino acid adenylation domain-containing protein</fullName>
    </submittedName>
</protein>
<keyword evidence="2" id="KW-0436">Ligase</keyword>
<sequence>MSAPPASFPDAPWSGWNDTGRRFRADATLSGLVAEAARRHPDRPAVVTSDKEVLTHGELDRRSDRLARLLRGRGLGRGAVVGVLCGRDAGALVGLLAVVKCGASYVPLDPAWPAPRVVGLLDRLGATAVLTDRAHLAAVQEFRWEVRSLRHVFCPDIAEEHSWTAGFRRERVADFFDYVAGSDDPLEAAGFNLRRAERPFGEEDVRGYRDHVVRFARSATGAARPSVLEVGCGSGLIVEALAPEASRYVAVDPSPVSVARSREAGARAGAAVEGVVCFAHEAAERVSGPFDVILLASTVQFLPDLDHLTGVLDGLLGLLAEDGVIVLADLVDPAPGAAAGLRVSPRYVERLPELLPAVARTEVHRRPGGAFAGELAERYDAVVRVAPGGRGAMRREPLWTGHHAELCPDRPPADGPTPDDVCYTIFTSGSTGAPKGVSVTHRSAVNLVDWMNRVHGVGPGDELLFVTSFCFDLSVYDVFGVLAAGATVRIASEAELAEPDALVDLLEQGTVTLWDSAPAALAMIMPFVGSRPPTGRGALRLVLLSGDWIPVPLPDRVRAAFPNAEVVSLGGATECTVWSNRYRVGEVDPGWPSIPYGTPMQNARYYVLDDALRPCPLGEEGDLYIAGTCVALGYAAAPRLTAGRFLPDPGAPLPGGRMYRTGDRARWLAEGELEFLGRLDDQVKVRGYRVELGEVQAAFLQVPGVRAAAVVAPSGPGGRTLAAFYVPEDGPLPRAELVRALKAALPAYMVPTRLVALDALPLTPTGKVDRAELLRRL</sequence>
<evidence type="ECO:0000259" key="4">
    <source>
        <dbReference type="Pfam" id="PF08242"/>
    </source>
</evidence>
<comment type="pathway">
    <text evidence="1">Siderophore biosynthesis.</text>
</comment>
<evidence type="ECO:0000313" key="7">
    <source>
        <dbReference type="Proteomes" id="UP001604282"/>
    </source>
</evidence>
<dbReference type="InterPro" id="IPR029063">
    <property type="entry name" value="SAM-dependent_MTases_sf"/>
</dbReference>
<dbReference type="NCBIfam" id="TIGR01733">
    <property type="entry name" value="AA-adenyl-dom"/>
    <property type="match status" value="1"/>
</dbReference>
<gene>
    <name evidence="6" type="ORF">ACGFYS_21880</name>
</gene>
<dbReference type="SUPFAM" id="SSF53335">
    <property type="entry name" value="S-adenosyl-L-methionine-dependent methyltransferases"/>
    <property type="match status" value="1"/>
</dbReference>
<dbReference type="Pfam" id="PF13193">
    <property type="entry name" value="AMP-binding_C"/>
    <property type="match status" value="1"/>
</dbReference>
<keyword evidence="7" id="KW-1185">Reference proteome</keyword>
<dbReference type="Gene3D" id="3.40.50.12780">
    <property type="entry name" value="N-terminal domain of ligase-like"/>
    <property type="match status" value="2"/>
</dbReference>
<feature type="domain" description="Methyltransferase type 12" evidence="4">
    <location>
        <begin position="228"/>
        <end position="325"/>
    </location>
</feature>
<name>A0ABW7BZL2_9ACTN</name>
<dbReference type="EMBL" id="JBICZW010000013">
    <property type="protein sequence ID" value="MFG3191581.1"/>
    <property type="molecule type" value="Genomic_DNA"/>
</dbReference>
<dbReference type="Gene3D" id="3.30.300.30">
    <property type="match status" value="1"/>
</dbReference>
<dbReference type="Pfam" id="PF08242">
    <property type="entry name" value="Methyltransf_12"/>
    <property type="match status" value="1"/>
</dbReference>
<feature type="domain" description="AMP-dependent synthetase/ligase" evidence="3">
    <location>
        <begin position="34"/>
        <end position="156"/>
    </location>
</feature>
<dbReference type="InterPro" id="IPR013217">
    <property type="entry name" value="Methyltransf_12"/>
</dbReference>
<evidence type="ECO:0000259" key="5">
    <source>
        <dbReference type="Pfam" id="PF13193"/>
    </source>
</evidence>
<proteinExistence type="predicted"/>
<feature type="domain" description="AMP-dependent synthetase/ligase" evidence="3">
    <location>
        <begin position="410"/>
        <end position="634"/>
    </location>
</feature>
<dbReference type="InterPro" id="IPR000873">
    <property type="entry name" value="AMP-dep_synth/lig_dom"/>
</dbReference>